<accession>A0A6N6VU87</accession>
<comment type="catalytic activity">
    <reaction evidence="1">
        <text>ATP + protein L-histidine = ADP + protein N-phospho-L-histidine.</text>
        <dbReference type="EC" id="2.7.13.3"/>
    </reaction>
</comment>
<dbReference type="Pfam" id="PF02518">
    <property type="entry name" value="HATPase_c"/>
    <property type="match status" value="1"/>
</dbReference>
<name>A0A6N6VU87_9BACT</name>
<dbReference type="SUPFAM" id="SSF47384">
    <property type="entry name" value="Homodimeric domain of signal transducing histidine kinase"/>
    <property type="match status" value="1"/>
</dbReference>
<keyword evidence="6" id="KW-0418">Kinase</keyword>
<reference evidence="12 13" key="1">
    <citation type="submission" date="2019-10" db="EMBL/GenBank/DDBJ databases">
        <title>New species of Slilvanegrellaceae.</title>
        <authorList>
            <person name="Pitt A."/>
            <person name="Hahn M.W."/>
        </authorList>
    </citation>
    <scope>NUCLEOTIDE SEQUENCE [LARGE SCALE GENOMIC DNA]</scope>
    <source>
        <strain evidence="12 13">SP-Ram-0.45-NSY-1</strain>
    </source>
</reference>
<dbReference type="PANTHER" id="PTHR43065">
    <property type="entry name" value="SENSOR HISTIDINE KINASE"/>
    <property type="match status" value="1"/>
</dbReference>
<feature type="domain" description="Histidine kinase/HSP90-like ATPase" evidence="9">
    <location>
        <begin position="281"/>
        <end position="404"/>
    </location>
</feature>
<keyword evidence="5" id="KW-0547">Nucleotide-binding</keyword>
<dbReference type="InterPro" id="IPR036890">
    <property type="entry name" value="HATPase_C_sf"/>
</dbReference>
<proteinExistence type="predicted"/>
<dbReference type="Gene3D" id="3.30.565.10">
    <property type="entry name" value="Histidine kinase-like ATPase, C-terminal domain"/>
    <property type="match status" value="1"/>
</dbReference>
<evidence type="ECO:0000256" key="5">
    <source>
        <dbReference type="ARBA" id="ARBA00022741"/>
    </source>
</evidence>
<evidence type="ECO:0000256" key="6">
    <source>
        <dbReference type="ARBA" id="ARBA00022777"/>
    </source>
</evidence>
<dbReference type="InterPro" id="IPR001789">
    <property type="entry name" value="Sig_transdc_resp-reg_receiver"/>
</dbReference>
<dbReference type="Gene3D" id="3.30.450.20">
    <property type="entry name" value="PAS domain"/>
    <property type="match status" value="1"/>
</dbReference>
<evidence type="ECO:0000313" key="13">
    <source>
        <dbReference type="Proteomes" id="UP000437748"/>
    </source>
</evidence>
<organism evidence="12 13">
    <name type="scientific">Silvanigrella paludirubra</name>
    <dbReference type="NCBI Taxonomy" id="2499159"/>
    <lineage>
        <taxon>Bacteria</taxon>
        <taxon>Pseudomonadati</taxon>
        <taxon>Bdellovibrionota</taxon>
        <taxon>Oligoflexia</taxon>
        <taxon>Silvanigrellales</taxon>
        <taxon>Silvanigrellaceae</taxon>
        <taxon>Silvanigrella</taxon>
    </lineage>
</organism>
<evidence type="ECO:0000256" key="1">
    <source>
        <dbReference type="ARBA" id="ARBA00000085"/>
    </source>
</evidence>
<evidence type="ECO:0000256" key="2">
    <source>
        <dbReference type="ARBA" id="ARBA00012438"/>
    </source>
</evidence>
<dbReference type="Gene3D" id="3.40.50.2300">
    <property type="match status" value="1"/>
</dbReference>
<comment type="caution">
    <text evidence="12">The sequence shown here is derived from an EMBL/GenBank/DDBJ whole genome shotgun (WGS) entry which is preliminary data.</text>
</comment>
<evidence type="ECO:0000256" key="4">
    <source>
        <dbReference type="ARBA" id="ARBA00022679"/>
    </source>
</evidence>
<dbReference type="InterPro" id="IPR036097">
    <property type="entry name" value="HisK_dim/P_sf"/>
</dbReference>
<evidence type="ECO:0000256" key="7">
    <source>
        <dbReference type="ARBA" id="ARBA00022840"/>
    </source>
</evidence>
<dbReference type="InterPro" id="IPR003594">
    <property type="entry name" value="HATPase_dom"/>
</dbReference>
<keyword evidence="3" id="KW-0597">Phosphoprotein</keyword>
<evidence type="ECO:0000259" key="9">
    <source>
        <dbReference type="SMART" id="SM00387"/>
    </source>
</evidence>
<dbReference type="PANTHER" id="PTHR43065:SF46">
    <property type="entry name" value="C4-DICARBOXYLATE TRANSPORT SENSOR PROTEIN DCTB"/>
    <property type="match status" value="1"/>
</dbReference>
<keyword evidence="8" id="KW-0902">Two-component regulatory system</keyword>
<evidence type="ECO:0000256" key="3">
    <source>
        <dbReference type="ARBA" id="ARBA00022553"/>
    </source>
</evidence>
<dbReference type="EMBL" id="WFLM01000002">
    <property type="protein sequence ID" value="KAB8039753.1"/>
    <property type="molecule type" value="Genomic_DNA"/>
</dbReference>
<keyword evidence="4" id="KW-0808">Transferase</keyword>
<dbReference type="SMART" id="SM00448">
    <property type="entry name" value="REC"/>
    <property type="match status" value="1"/>
</dbReference>
<dbReference type="PRINTS" id="PR00344">
    <property type="entry name" value="BCTRLSENSOR"/>
</dbReference>
<dbReference type="Pfam" id="PF00072">
    <property type="entry name" value="Response_reg"/>
    <property type="match status" value="1"/>
</dbReference>
<keyword evidence="7" id="KW-0067">ATP-binding</keyword>
<protein>
    <recommendedName>
        <fullName evidence="2">histidine kinase</fullName>
        <ecNumber evidence="2">2.7.13.3</ecNumber>
    </recommendedName>
</protein>
<evidence type="ECO:0000313" key="12">
    <source>
        <dbReference type="EMBL" id="KAB8039753.1"/>
    </source>
</evidence>
<dbReference type="SUPFAM" id="SSF55874">
    <property type="entry name" value="ATPase domain of HSP90 chaperone/DNA topoisomerase II/histidine kinase"/>
    <property type="match status" value="1"/>
</dbReference>
<dbReference type="SMART" id="SM00387">
    <property type="entry name" value="HATPase_c"/>
    <property type="match status" value="1"/>
</dbReference>
<evidence type="ECO:0000256" key="8">
    <source>
        <dbReference type="ARBA" id="ARBA00023012"/>
    </source>
</evidence>
<dbReference type="InterPro" id="IPR004358">
    <property type="entry name" value="Sig_transdc_His_kin-like_C"/>
</dbReference>
<evidence type="ECO:0000259" key="10">
    <source>
        <dbReference type="SMART" id="SM00388"/>
    </source>
</evidence>
<feature type="domain" description="Signal transduction histidine kinase dimerisation/phosphoacceptor" evidence="10">
    <location>
        <begin position="173"/>
        <end position="240"/>
    </location>
</feature>
<evidence type="ECO:0000259" key="11">
    <source>
        <dbReference type="SMART" id="SM00448"/>
    </source>
</evidence>
<dbReference type="GO" id="GO:0005524">
    <property type="term" value="F:ATP binding"/>
    <property type="evidence" value="ECO:0007669"/>
    <property type="project" value="UniProtKB-KW"/>
</dbReference>
<feature type="domain" description="Response regulatory" evidence="11">
    <location>
        <begin position="424"/>
        <end position="537"/>
    </location>
</feature>
<dbReference type="EC" id="2.7.13.3" evidence="2"/>
<dbReference type="OrthoDB" id="5296247at2"/>
<sequence length="542" mass="61738">MAKESKDELDYKSLSELLPISYLILDENLIIKSASNQFVNLLNIKRHLIEGFNLFYFFKVNMHMEEDSGIENLKLSLDKVLHEHTEEFMDIQKFNIKVNQNGIQTQVLKYWKVSNIPIFDRNKKLNHIILKIDDVTDSVKLKLMSLDQNKYFLRTRYQTDLKEKIQRSQKMELIGQLAGGISHDINNMLTIVNLNCDIILNSSQNISPVVKKQTEQIKKTSKHAAKLLHQILSFGKKQRLNLISLNINLIIEDIEKMLIRLLPENIELKKELSNEIENVLADPTHIEQVILNLIINARDAIGETGIIKIETSNKEIHEDISLGSHFLKAGHYVVLSVGDNGVGMDPNTQARIFEPFFSTKEEGKGTGLGLATIYSIVEQSKGTIVVNSELGKGTTFQIYFPATDLKLNSLKLEEQNNINLEGKEKILVVEDKEELSESISNSLKIYGYDVYLAKNGYDAIEIIKSKGNEIKLVITDIIMPLFSGKKLADSIVQLFPEIKIIFLTGHADDLLIRNEFSRDGSMLIEKPFLLKQLLIKIKEVIH</sequence>
<dbReference type="SUPFAM" id="SSF52172">
    <property type="entry name" value="CheY-like"/>
    <property type="match status" value="1"/>
</dbReference>
<dbReference type="SMART" id="SM00388">
    <property type="entry name" value="HisKA"/>
    <property type="match status" value="1"/>
</dbReference>
<dbReference type="GO" id="GO:0000155">
    <property type="term" value="F:phosphorelay sensor kinase activity"/>
    <property type="evidence" value="ECO:0007669"/>
    <property type="project" value="InterPro"/>
</dbReference>
<dbReference type="Proteomes" id="UP000437748">
    <property type="component" value="Unassembled WGS sequence"/>
</dbReference>
<keyword evidence="13" id="KW-1185">Reference proteome</keyword>
<dbReference type="InterPro" id="IPR011006">
    <property type="entry name" value="CheY-like_superfamily"/>
</dbReference>
<dbReference type="InterPro" id="IPR003661">
    <property type="entry name" value="HisK_dim/P_dom"/>
</dbReference>
<dbReference type="Gene3D" id="1.10.287.130">
    <property type="match status" value="1"/>
</dbReference>
<gene>
    <name evidence="12" type="ORF">GCL60_05680</name>
</gene>
<dbReference type="RefSeq" id="WP_153419214.1">
    <property type="nucleotide sequence ID" value="NZ_WFLM01000002.1"/>
</dbReference>
<dbReference type="AlphaFoldDB" id="A0A6N6VU87"/>